<proteinExistence type="predicted"/>
<dbReference type="SUPFAM" id="SSF48498">
    <property type="entry name" value="Tetracyclin repressor-like, C-terminal domain"/>
    <property type="match status" value="1"/>
</dbReference>
<dbReference type="Gene3D" id="1.10.357.10">
    <property type="entry name" value="Tetracycline Repressor, domain 2"/>
    <property type="match status" value="1"/>
</dbReference>
<keyword evidence="3" id="KW-0238">DNA-binding</keyword>
<dbReference type="InterPro" id="IPR039538">
    <property type="entry name" value="BetI_C"/>
</dbReference>
<keyword evidence="4" id="KW-0804">Transcription</keyword>
<keyword evidence="1" id="KW-0678">Repressor</keyword>
<dbReference type="EMBL" id="JACHJQ010000007">
    <property type="protein sequence ID" value="MBB4910275.1"/>
    <property type="molecule type" value="Genomic_DNA"/>
</dbReference>
<feature type="domain" description="HTH tetR-type" evidence="5">
    <location>
        <begin position="17"/>
        <end position="58"/>
    </location>
</feature>
<evidence type="ECO:0000256" key="4">
    <source>
        <dbReference type="ARBA" id="ARBA00023163"/>
    </source>
</evidence>
<keyword evidence="2" id="KW-0805">Transcription regulation</keyword>
<dbReference type="Pfam" id="PF13977">
    <property type="entry name" value="TetR_C_6"/>
    <property type="match status" value="1"/>
</dbReference>
<protein>
    <submittedName>
        <fullName evidence="7">AcrR family transcriptional regulator</fullName>
    </submittedName>
</protein>
<dbReference type="SUPFAM" id="SSF46689">
    <property type="entry name" value="Homeodomain-like"/>
    <property type="match status" value="1"/>
</dbReference>
<name>A0A7W7VHP6_9PSEU</name>
<feature type="domain" description="BetI-type transcriptional repressor C-terminal" evidence="6">
    <location>
        <begin position="79"/>
        <end position="185"/>
    </location>
</feature>
<organism evidence="7 8">
    <name type="scientific">Actinophytocola algeriensis</name>
    <dbReference type="NCBI Taxonomy" id="1768010"/>
    <lineage>
        <taxon>Bacteria</taxon>
        <taxon>Bacillati</taxon>
        <taxon>Actinomycetota</taxon>
        <taxon>Actinomycetes</taxon>
        <taxon>Pseudonocardiales</taxon>
        <taxon>Pseudonocardiaceae</taxon>
    </lineage>
</organism>
<evidence type="ECO:0000313" key="7">
    <source>
        <dbReference type="EMBL" id="MBB4910275.1"/>
    </source>
</evidence>
<dbReference type="InterPro" id="IPR009057">
    <property type="entry name" value="Homeodomain-like_sf"/>
</dbReference>
<dbReference type="AlphaFoldDB" id="A0A7W7VHP6"/>
<evidence type="ECO:0000256" key="2">
    <source>
        <dbReference type="ARBA" id="ARBA00023015"/>
    </source>
</evidence>
<reference evidence="7 8" key="1">
    <citation type="submission" date="2020-08" db="EMBL/GenBank/DDBJ databases">
        <title>Genomic Encyclopedia of Type Strains, Phase III (KMG-III): the genomes of soil and plant-associated and newly described type strains.</title>
        <authorList>
            <person name="Whitman W."/>
        </authorList>
    </citation>
    <scope>NUCLEOTIDE SEQUENCE [LARGE SCALE GENOMIC DNA]</scope>
    <source>
        <strain evidence="7 8">CECT 8960</strain>
    </source>
</reference>
<keyword evidence="8" id="KW-1185">Reference proteome</keyword>
<dbReference type="Pfam" id="PF00440">
    <property type="entry name" value="TetR_N"/>
    <property type="match status" value="1"/>
</dbReference>
<evidence type="ECO:0000313" key="8">
    <source>
        <dbReference type="Proteomes" id="UP000520767"/>
    </source>
</evidence>
<evidence type="ECO:0000256" key="3">
    <source>
        <dbReference type="ARBA" id="ARBA00023125"/>
    </source>
</evidence>
<dbReference type="InterPro" id="IPR001647">
    <property type="entry name" value="HTH_TetR"/>
</dbReference>
<accession>A0A7W7VHP6</accession>
<evidence type="ECO:0000256" key="1">
    <source>
        <dbReference type="ARBA" id="ARBA00022491"/>
    </source>
</evidence>
<gene>
    <name evidence="7" type="ORF">FHR82_006533</name>
</gene>
<dbReference type="Proteomes" id="UP000520767">
    <property type="component" value="Unassembled WGS sequence"/>
</dbReference>
<evidence type="ECO:0000259" key="5">
    <source>
        <dbReference type="Pfam" id="PF00440"/>
    </source>
</evidence>
<dbReference type="InterPro" id="IPR036271">
    <property type="entry name" value="Tet_transcr_reg_TetR-rel_C_sf"/>
</dbReference>
<evidence type="ECO:0000259" key="6">
    <source>
        <dbReference type="Pfam" id="PF13977"/>
    </source>
</evidence>
<comment type="caution">
    <text evidence="7">The sequence shown here is derived from an EMBL/GenBank/DDBJ whole genome shotgun (WGS) entry which is preliminary data.</text>
</comment>
<dbReference type="RefSeq" id="WP_184814340.1">
    <property type="nucleotide sequence ID" value="NZ_JACHJQ010000007.1"/>
</dbReference>
<sequence length="185" mass="19948">MPRRVDHDVRKREMSAALVRCARVRGLHHCGFREVAAEAGVSVNLVQYYFPTKEALLLGGLVHVRGLISERFAGLPTEPRARVRSLLESVLPTDEASTDLYRVHAAYAALAFTDPALAAQPHAAGPDELRPVLSGLLDELGVPEPDLTATSLLAMCTGLAAYLTSGFLATDDAVRALHAELDRVL</sequence>
<dbReference type="GO" id="GO:0003677">
    <property type="term" value="F:DNA binding"/>
    <property type="evidence" value="ECO:0007669"/>
    <property type="project" value="UniProtKB-KW"/>
</dbReference>